<evidence type="ECO:0000259" key="6">
    <source>
        <dbReference type="PROSITE" id="PS50011"/>
    </source>
</evidence>
<feature type="compositionally biased region" description="Low complexity" evidence="5">
    <location>
        <begin position="21"/>
        <end position="31"/>
    </location>
</feature>
<evidence type="ECO:0000256" key="4">
    <source>
        <dbReference type="PROSITE-ProRule" id="PRU00023"/>
    </source>
</evidence>
<dbReference type="Gene3D" id="1.10.510.10">
    <property type="entry name" value="Transferase(Phosphotransferase) domain 1"/>
    <property type="match status" value="1"/>
</dbReference>
<evidence type="ECO:0000256" key="1">
    <source>
        <dbReference type="PIRSR" id="PIRSR000615-1"/>
    </source>
</evidence>
<feature type="repeat" description="ANK" evidence="4">
    <location>
        <begin position="289"/>
        <end position="321"/>
    </location>
</feature>
<dbReference type="SMART" id="SM00248">
    <property type="entry name" value="ANK"/>
    <property type="match status" value="5"/>
</dbReference>
<dbReference type="PROSITE" id="PS50088">
    <property type="entry name" value="ANK_REPEAT"/>
    <property type="match status" value="2"/>
</dbReference>
<comment type="caution">
    <text evidence="7">The sequence shown here is derived from an EMBL/GenBank/DDBJ whole genome shotgun (WGS) entry which is preliminary data.</text>
</comment>
<dbReference type="PANTHER" id="PTHR24416:SF617">
    <property type="entry name" value="RET ONCOGENE, ISOFORM A"/>
    <property type="match status" value="1"/>
</dbReference>
<evidence type="ECO:0000313" key="7">
    <source>
        <dbReference type="EMBL" id="CAF0962027.1"/>
    </source>
</evidence>
<reference evidence="7" key="1">
    <citation type="submission" date="2021-02" db="EMBL/GenBank/DDBJ databases">
        <authorList>
            <person name="Nowell W R."/>
        </authorList>
    </citation>
    <scope>NUCLEOTIDE SEQUENCE</scope>
</reference>
<evidence type="ECO:0000313" key="8">
    <source>
        <dbReference type="EMBL" id="CAF4037427.1"/>
    </source>
</evidence>
<feature type="region of interest" description="Disordered" evidence="5">
    <location>
        <begin position="1"/>
        <end position="75"/>
    </location>
</feature>
<dbReference type="EMBL" id="CAJOBD010005634">
    <property type="protein sequence ID" value="CAF4037427.1"/>
    <property type="molecule type" value="Genomic_DNA"/>
</dbReference>
<accession>A0A814E086</accession>
<dbReference type="InterPro" id="IPR050122">
    <property type="entry name" value="RTK"/>
</dbReference>
<organism evidence="7 9">
    <name type="scientific">Rotaria sordida</name>
    <dbReference type="NCBI Taxonomy" id="392033"/>
    <lineage>
        <taxon>Eukaryota</taxon>
        <taxon>Metazoa</taxon>
        <taxon>Spiralia</taxon>
        <taxon>Gnathifera</taxon>
        <taxon>Rotifera</taxon>
        <taxon>Eurotatoria</taxon>
        <taxon>Bdelloidea</taxon>
        <taxon>Philodinida</taxon>
        <taxon>Philodinidae</taxon>
        <taxon>Rotaria</taxon>
    </lineage>
</organism>
<feature type="binding site" evidence="2">
    <location>
        <position position="799"/>
    </location>
    <ligand>
        <name>ATP</name>
        <dbReference type="ChEBI" id="CHEBI:30616"/>
    </ligand>
</feature>
<dbReference type="Proteomes" id="UP000663864">
    <property type="component" value="Unassembled WGS sequence"/>
</dbReference>
<sequence>MKKIASNEDSASDFESSIISNTNVNNVNRPNVGKRTRKSKDSLQNLQTNHESKSNKKTNSLSSNESHTSYESASTITSKTYSTTLSSKQIKEFRQCIENEYDVLQRNEVSYFYYINDQSAILHARRQLEQATNGTFFVRPAEENERTSDIEYFLDFVAHKQIVEVPICCDKEHRTFWFLTGCGHGSEVRRVYTGIDILIQHKQENHFYELQYPFRICLYRPIDRTIATCIPLPDEVRGMNCQKTILHELATQGLVLCFKELIQISKNDLDSLQTKALFIINKINGKNKQGQTPLILAILFKKYDFIDILLDNKVNVNITDTEGCSPLHYTCRQGIPTILKKLIDLNADPHYVNSRKTTGASYESNLSAFHYLAMSKGTTQKNLIRCAKYLLQCGCSLMPLTHNGKTPFDIAKIYNNNAYECIKIFCNKYQFNQLHPMEVSSRNDAKTILTDLTCPNTFGKIRLHLKKYDNSYCFKSEGLFLLYQIKKKTKIEPNGELGLCVHHNRQIYIYPISQRHNYSITYPSNSTRKILYKFSLITDTAQDDQTQVVLFKSPDELIYNHTKYKGILPTLLRNFVRKENNEMITIDAQTLILPSDQSGLITDDEEPDIENEETTTNTVEDINSINRIDLFQIQSAKILDENEKRLIWLAKIRLDHTILFPIIIKDYLPKKNIDLYKEYRLKELNNLSQNEIIISNNEFPFEYNSRTHHEYDHESKILLQQFKNYPLIIHTFLCDHNLERDLRLFIEYLPMGNLHSYLKKLDPHSLDPLINGFHWIYQLSQVMAFLSNNKIVHRDLATRNILLQNEKYIKLSDFGLSRCEGLKLEKNDCIVPIRWSAPECFDRTQIVSSLSDVWSFGIVIWEIYSFGAIPYETDIHTNSQQSIYLLKRFLIEQGRRLSRPERCSKSIYDLMYRCWNGNITKRPYFVDIIDELNGTNVRNNCIIPFTHEERKAWKMAKDEYLNIHKSVQITSTIENPYIELDNNENEDTILL</sequence>
<dbReference type="SUPFAM" id="SSF48403">
    <property type="entry name" value="Ankyrin repeat"/>
    <property type="match status" value="1"/>
</dbReference>
<dbReference type="InterPro" id="IPR011009">
    <property type="entry name" value="Kinase-like_dom_sf"/>
</dbReference>
<dbReference type="AlphaFoldDB" id="A0A814E086"/>
<keyword evidence="4" id="KW-0040">ANK repeat</keyword>
<dbReference type="PROSITE" id="PS50297">
    <property type="entry name" value="ANK_REP_REGION"/>
    <property type="match status" value="2"/>
</dbReference>
<dbReference type="PROSITE" id="PS00109">
    <property type="entry name" value="PROTEIN_KINASE_TYR"/>
    <property type="match status" value="1"/>
</dbReference>
<dbReference type="GO" id="GO:0005886">
    <property type="term" value="C:plasma membrane"/>
    <property type="evidence" value="ECO:0007669"/>
    <property type="project" value="TreeGrafter"/>
</dbReference>
<dbReference type="Proteomes" id="UP000663836">
    <property type="component" value="Unassembled WGS sequence"/>
</dbReference>
<dbReference type="InterPro" id="IPR000719">
    <property type="entry name" value="Prot_kinase_dom"/>
</dbReference>
<dbReference type="Pfam" id="PF12796">
    <property type="entry name" value="Ank_2"/>
    <property type="match status" value="1"/>
</dbReference>
<dbReference type="SUPFAM" id="SSF56112">
    <property type="entry name" value="Protein kinase-like (PK-like)"/>
    <property type="match status" value="1"/>
</dbReference>
<feature type="compositionally biased region" description="Low complexity" evidence="5">
    <location>
        <begin position="57"/>
        <end position="75"/>
    </location>
</feature>
<dbReference type="SMART" id="SM00219">
    <property type="entry name" value="TyrKc"/>
    <property type="match status" value="1"/>
</dbReference>
<evidence type="ECO:0000256" key="2">
    <source>
        <dbReference type="PIRSR" id="PIRSR000615-2"/>
    </source>
</evidence>
<feature type="active site" description="Proton acceptor" evidence="1">
    <location>
        <position position="795"/>
    </location>
</feature>
<feature type="repeat" description="ANK" evidence="4">
    <location>
        <begin position="322"/>
        <end position="354"/>
    </location>
</feature>
<keyword evidence="3" id="KW-0479">Metal-binding</keyword>
<feature type="binding site" evidence="3">
    <location>
        <position position="813"/>
    </location>
    <ligand>
        <name>Mg(2+)</name>
        <dbReference type="ChEBI" id="CHEBI:18420"/>
    </ligand>
</feature>
<keyword evidence="2" id="KW-0067">ATP-binding</keyword>
<dbReference type="InterPro" id="IPR020635">
    <property type="entry name" value="Tyr_kinase_cat_dom"/>
</dbReference>
<feature type="domain" description="Protein kinase" evidence="6">
    <location>
        <begin position="633"/>
        <end position="946"/>
    </location>
</feature>
<evidence type="ECO:0000256" key="3">
    <source>
        <dbReference type="PIRSR" id="PIRSR000615-3"/>
    </source>
</evidence>
<keyword evidence="2" id="KW-0547">Nucleotide-binding</keyword>
<dbReference type="Pfam" id="PF07714">
    <property type="entry name" value="PK_Tyr_Ser-Thr"/>
    <property type="match status" value="1"/>
</dbReference>
<dbReference type="GO" id="GO:0005524">
    <property type="term" value="F:ATP binding"/>
    <property type="evidence" value="ECO:0007669"/>
    <property type="project" value="UniProtKB-KW"/>
</dbReference>
<dbReference type="PANTHER" id="PTHR24416">
    <property type="entry name" value="TYROSINE-PROTEIN KINASE RECEPTOR"/>
    <property type="match status" value="1"/>
</dbReference>
<dbReference type="Gene3D" id="1.25.40.20">
    <property type="entry name" value="Ankyrin repeat-containing domain"/>
    <property type="match status" value="1"/>
</dbReference>
<dbReference type="GO" id="GO:0043235">
    <property type="term" value="C:receptor complex"/>
    <property type="evidence" value="ECO:0007669"/>
    <property type="project" value="TreeGrafter"/>
</dbReference>
<dbReference type="InterPro" id="IPR008266">
    <property type="entry name" value="Tyr_kinase_AS"/>
</dbReference>
<dbReference type="GO" id="GO:0004714">
    <property type="term" value="F:transmembrane receptor protein tyrosine kinase activity"/>
    <property type="evidence" value="ECO:0007669"/>
    <property type="project" value="TreeGrafter"/>
</dbReference>
<dbReference type="InterPro" id="IPR002110">
    <property type="entry name" value="Ankyrin_rpt"/>
</dbReference>
<dbReference type="InterPro" id="IPR036770">
    <property type="entry name" value="Ankyrin_rpt-contain_sf"/>
</dbReference>
<protein>
    <recommendedName>
        <fullName evidence="6">Protein kinase domain-containing protein</fullName>
    </recommendedName>
</protein>
<dbReference type="EMBL" id="CAJNOT010000382">
    <property type="protein sequence ID" value="CAF0962027.1"/>
    <property type="molecule type" value="Genomic_DNA"/>
</dbReference>
<gene>
    <name evidence="8" type="ORF">JBS370_LOCUS28306</name>
    <name evidence="7" type="ORF">ZHD862_LOCUS10571</name>
</gene>
<dbReference type="GO" id="GO:0007169">
    <property type="term" value="P:cell surface receptor protein tyrosine kinase signaling pathway"/>
    <property type="evidence" value="ECO:0007669"/>
    <property type="project" value="TreeGrafter"/>
</dbReference>
<evidence type="ECO:0000256" key="5">
    <source>
        <dbReference type="SAM" id="MobiDB-lite"/>
    </source>
</evidence>
<proteinExistence type="predicted"/>
<feature type="compositionally biased region" description="Polar residues" evidence="5">
    <location>
        <begin position="7"/>
        <end position="20"/>
    </location>
</feature>
<dbReference type="PRINTS" id="PR00109">
    <property type="entry name" value="TYRKINASE"/>
</dbReference>
<feature type="binding site" evidence="3">
    <location>
        <position position="800"/>
    </location>
    <ligand>
        <name>Mg(2+)</name>
        <dbReference type="ChEBI" id="CHEBI:18420"/>
    </ligand>
</feature>
<dbReference type="InterPro" id="IPR001245">
    <property type="entry name" value="Ser-Thr/Tyr_kinase_cat_dom"/>
</dbReference>
<dbReference type="GO" id="GO:0046872">
    <property type="term" value="F:metal ion binding"/>
    <property type="evidence" value="ECO:0007669"/>
    <property type="project" value="UniProtKB-KW"/>
</dbReference>
<evidence type="ECO:0000313" key="9">
    <source>
        <dbReference type="Proteomes" id="UP000663864"/>
    </source>
</evidence>
<name>A0A814E086_9BILA</name>
<dbReference type="PROSITE" id="PS50011">
    <property type="entry name" value="PROTEIN_KINASE_DOM"/>
    <property type="match status" value="1"/>
</dbReference>
<keyword evidence="3" id="KW-0460">Magnesium</keyword>